<keyword evidence="3" id="KW-1185">Reference proteome</keyword>
<keyword evidence="1" id="KW-1133">Transmembrane helix</keyword>
<evidence type="ECO:0000313" key="3">
    <source>
        <dbReference type="Proteomes" id="UP000621436"/>
    </source>
</evidence>
<accession>A0A931F9Q4</accession>
<reference evidence="2" key="1">
    <citation type="submission" date="2020-11" db="EMBL/GenBank/DDBJ databases">
        <title>Halonatronomonas betainensis gen. nov., sp. nov. a novel haloalkaliphilic representative of the family Halanaerobiacae capable of betaine degradation.</title>
        <authorList>
            <person name="Boltyanskaya Y."/>
            <person name="Kevbrin V."/>
            <person name="Detkova E."/>
            <person name="Grouzdev D.S."/>
            <person name="Koziaeva V."/>
            <person name="Zhilina T."/>
        </authorList>
    </citation>
    <scope>NUCLEOTIDE SEQUENCE</scope>
    <source>
        <strain evidence="2">Z-7014</strain>
    </source>
</reference>
<dbReference type="RefSeq" id="WP_270452935.1">
    <property type="nucleotide sequence ID" value="NZ_JADPIE010000002.1"/>
</dbReference>
<feature type="transmembrane region" description="Helical" evidence="1">
    <location>
        <begin position="176"/>
        <end position="201"/>
    </location>
</feature>
<proteinExistence type="predicted"/>
<dbReference type="EMBL" id="JADPIE010000002">
    <property type="protein sequence ID" value="MBF8436152.1"/>
    <property type="molecule type" value="Genomic_DNA"/>
</dbReference>
<name>A0A931F9Q4_9FIRM</name>
<dbReference type="Proteomes" id="UP000621436">
    <property type="component" value="Unassembled WGS sequence"/>
</dbReference>
<dbReference type="PANTHER" id="PTHR40076:SF1">
    <property type="entry name" value="MEMBRANE PROTEIN"/>
    <property type="match status" value="1"/>
</dbReference>
<protein>
    <submittedName>
        <fullName evidence="2">DUF975 family protein</fullName>
    </submittedName>
</protein>
<feature type="transmembrane region" description="Helical" evidence="1">
    <location>
        <begin position="20"/>
        <end position="37"/>
    </location>
</feature>
<comment type="caution">
    <text evidence="2">The sequence shown here is derived from an EMBL/GenBank/DDBJ whole genome shotgun (WGS) entry which is preliminary data.</text>
</comment>
<feature type="transmembrane region" description="Helical" evidence="1">
    <location>
        <begin position="57"/>
        <end position="81"/>
    </location>
</feature>
<gene>
    <name evidence="2" type="ORF">I0Q91_03595</name>
</gene>
<dbReference type="PANTHER" id="PTHR40076">
    <property type="entry name" value="MEMBRANE PROTEIN-RELATED"/>
    <property type="match status" value="1"/>
</dbReference>
<dbReference type="AlphaFoldDB" id="A0A931F9Q4"/>
<dbReference type="InterPro" id="IPR010380">
    <property type="entry name" value="DUF975"/>
</dbReference>
<dbReference type="Pfam" id="PF06161">
    <property type="entry name" value="DUF975"/>
    <property type="match status" value="1"/>
</dbReference>
<feature type="transmembrane region" description="Helical" evidence="1">
    <location>
        <begin position="111"/>
        <end position="138"/>
    </location>
</feature>
<evidence type="ECO:0000313" key="2">
    <source>
        <dbReference type="EMBL" id="MBF8436152.1"/>
    </source>
</evidence>
<keyword evidence="1" id="KW-0812">Transmembrane</keyword>
<evidence type="ECO:0000256" key="1">
    <source>
        <dbReference type="SAM" id="Phobius"/>
    </source>
</evidence>
<keyword evidence="1" id="KW-0472">Membrane</keyword>
<sequence>MWQRADLKQKARQVLKGHYWQAFIVSLIIIIIGGSHNRGEIGSSRGAETTNLINIDFQFALFIGLVILILVFLRILIGYALEVGGRKYFIRLSQGDSDLSNLGFAFRKKRYFNIFITMLSRSIYLFLWTLLLIIPGIIKFYAYRMVPYILADNPEMKPGQAIKLSQKMTQGEKLNIFILDLSFLGWFILGALALGIGIFFVQPYYDATNAELYLNLKQNTISSN</sequence>
<organism evidence="2 3">
    <name type="scientific">Halonatronomonas betaini</name>
    <dbReference type="NCBI Taxonomy" id="2778430"/>
    <lineage>
        <taxon>Bacteria</taxon>
        <taxon>Bacillati</taxon>
        <taxon>Bacillota</taxon>
        <taxon>Clostridia</taxon>
        <taxon>Halanaerobiales</taxon>
        <taxon>Halarsenatibacteraceae</taxon>
        <taxon>Halonatronomonas</taxon>
    </lineage>
</organism>